<dbReference type="PANTHER" id="PTHR34387">
    <property type="entry name" value="SLR1258 PROTEIN"/>
    <property type="match status" value="1"/>
</dbReference>
<evidence type="ECO:0000313" key="1">
    <source>
        <dbReference type="EMBL" id="MDH6281557.1"/>
    </source>
</evidence>
<dbReference type="InterPro" id="IPR052022">
    <property type="entry name" value="26kDa_periplasmic_antigen"/>
</dbReference>
<dbReference type="RefSeq" id="WP_280760885.1">
    <property type="nucleotide sequence ID" value="NZ_JARXVC010000006.1"/>
</dbReference>
<proteinExistence type="predicted"/>
<comment type="caution">
    <text evidence="1">The sequence shown here is derived from an EMBL/GenBank/DDBJ whole genome shotgun (WGS) entry which is preliminary data.</text>
</comment>
<dbReference type="Gene3D" id="3.30.110.170">
    <property type="entry name" value="Protein of unknown function (DUF541), domain 1"/>
    <property type="match status" value="1"/>
</dbReference>
<accession>A0ABT6MB87</accession>
<sequence length="227" mass="24554">MPTNPVTITVTGHAERTFAPNRCVVHLNIAFDGATRAEAAEPAAESAAALSKLLDTLADDSARPLRRWSLDQVQHSRYRPYHPQGKKLPWSYQSTASASVTFRDLAAVAAFVDQVSAIEGVNIAHLEWKLMRKAHAEALARVRDLAVRDALAKAKGYTRSLGCTRIEALAVADPGMLNAGQRPDFGPPTMRAMAVSAPAQDTERSAIELTPAKLRITADVEARFEAS</sequence>
<dbReference type="Pfam" id="PF04402">
    <property type="entry name" value="SIMPL"/>
    <property type="match status" value="1"/>
</dbReference>
<dbReference type="InterPro" id="IPR007497">
    <property type="entry name" value="SIMPL/DUF541"/>
</dbReference>
<gene>
    <name evidence="1" type="ORF">M2280_002778</name>
</gene>
<dbReference type="Proteomes" id="UP001160334">
    <property type="component" value="Unassembled WGS sequence"/>
</dbReference>
<evidence type="ECO:0000313" key="2">
    <source>
        <dbReference type="Proteomes" id="UP001160334"/>
    </source>
</evidence>
<reference evidence="1 2" key="1">
    <citation type="submission" date="2023-04" db="EMBL/GenBank/DDBJ databases">
        <title>Forest soil microbial communities from Buena Vista Peninsula, Colon Province, Panama.</title>
        <authorList>
            <person name="Bouskill N."/>
        </authorList>
    </citation>
    <scope>NUCLEOTIDE SEQUENCE [LARGE SCALE GENOMIC DNA]</scope>
    <source>
        <strain evidence="1 2">CFH S0262</strain>
    </source>
</reference>
<dbReference type="EMBL" id="JARXVC010000006">
    <property type="protein sequence ID" value="MDH6281557.1"/>
    <property type="molecule type" value="Genomic_DNA"/>
</dbReference>
<protein>
    <submittedName>
        <fullName evidence="1">Uncharacterized protein YggE</fullName>
    </submittedName>
</protein>
<keyword evidence="2" id="KW-1185">Reference proteome</keyword>
<dbReference type="PANTHER" id="PTHR34387:SF2">
    <property type="entry name" value="SLR1258 PROTEIN"/>
    <property type="match status" value="1"/>
</dbReference>
<dbReference type="Gene3D" id="3.30.70.2970">
    <property type="entry name" value="Protein of unknown function (DUF541), domain 2"/>
    <property type="match status" value="1"/>
</dbReference>
<name>A0ABT6MB87_9NOCA</name>
<organism evidence="1 2">
    <name type="scientific">Prescottella agglutinans</name>
    <dbReference type="NCBI Taxonomy" id="1644129"/>
    <lineage>
        <taxon>Bacteria</taxon>
        <taxon>Bacillati</taxon>
        <taxon>Actinomycetota</taxon>
        <taxon>Actinomycetes</taxon>
        <taxon>Mycobacteriales</taxon>
        <taxon>Nocardiaceae</taxon>
        <taxon>Prescottella</taxon>
    </lineage>
</organism>